<comment type="catalytic activity">
    <reaction evidence="13">
        <text>ATP + H2O = ADP + phosphate + H(+)</text>
        <dbReference type="Rhea" id="RHEA:13065"/>
        <dbReference type="ChEBI" id="CHEBI:15377"/>
        <dbReference type="ChEBI" id="CHEBI:15378"/>
        <dbReference type="ChEBI" id="CHEBI:30616"/>
        <dbReference type="ChEBI" id="CHEBI:43474"/>
        <dbReference type="ChEBI" id="CHEBI:456216"/>
        <dbReference type="EC" id="5.6.2.4"/>
    </reaction>
</comment>
<dbReference type="InterPro" id="IPR011604">
    <property type="entry name" value="PDDEXK-like_dom_sf"/>
</dbReference>
<dbReference type="EC" id="5.6.2.4" evidence="12"/>
<dbReference type="InterPro" id="IPR014017">
    <property type="entry name" value="DNA_helicase_UvrD-like_C"/>
</dbReference>
<dbReference type="SUPFAM" id="SSF52540">
    <property type="entry name" value="P-loop containing nucleoside triphosphate hydrolases"/>
    <property type="match status" value="1"/>
</dbReference>
<dbReference type="AlphaFoldDB" id="A0A098YTP6"/>
<dbReference type="GO" id="GO:0043138">
    <property type="term" value="F:3'-5' DNA helicase activity"/>
    <property type="evidence" value="ECO:0007669"/>
    <property type="project" value="UniProtKB-EC"/>
</dbReference>
<dbReference type="GO" id="GO:0016887">
    <property type="term" value="F:ATP hydrolysis activity"/>
    <property type="evidence" value="ECO:0007669"/>
    <property type="project" value="RHEA"/>
</dbReference>
<comment type="catalytic activity">
    <reaction evidence="11">
        <text>Couples ATP hydrolysis with the unwinding of duplex DNA by translocating in the 3'-5' direction.</text>
        <dbReference type="EC" id="5.6.2.4"/>
    </reaction>
</comment>
<evidence type="ECO:0000313" key="18">
    <source>
        <dbReference type="Proteomes" id="UP000029723"/>
    </source>
</evidence>
<keyword evidence="9" id="KW-0234">DNA repair</keyword>
<keyword evidence="2 14" id="KW-0547">Nucleotide-binding</keyword>
<evidence type="ECO:0000256" key="11">
    <source>
        <dbReference type="ARBA" id="ARBA00034617"/>
    </source>
</evidence>
<name>A0A098YTP6_9BACT</name>
<dbReference type="GO" id="GO:0005829">
    <property type="term" value="C:cytosol"/>
    <property type="evidence" value="ECO:0007669"/>
    <property type="project" value="TreeGrafter"/>
</dbReference>
<evidence type="ECO:0000313" key="17">
    <source>
        <dbReference type="EMBL" id="KGI22769.1"/>
    </source>
</evidence>
<dbReference type="RefSeq" id="WP_036926210.1">
    <property type="nucleotide sequence ID" value="NZ_JRPQ01000055.1"/>
</dbReference>
<dbReference type="PROSITE" id="PS51217">
    <property type="entry name" value="UVRD_HELICASE_CTER"/>
    <property type="match status" value="1"/>
</dbReference>
<evidence type="ECO:0000256" key="14">
    <source>
        <dbReference type="PROSITE-ProRule" id="PRU00560"/>
    </source>
</evidence>
<accession>A0A098YTP6</accession>
<dbReference type="Gene3D" id="3.90.320.10">
    <property type="match status" value="1"/>
</dbReference>
<evidence type="ECO:0000259" key="16">
    <source>
        <dbReference type="PROSITE" id="PS51217"/>
    </source>
</evidence>
<dbReference type="GO" id="GO:0005524">
    <property type="term" value="F:ATP binding"/>
    <property type="evidence" value="ECO:0007669"/>
    <property type="project" value="UniProtKB-UniRule"/>
</dbReference>
<dbReference type="Gene3D" id="3.40.50.300">
    <property type="entry name" value="P-loop containing nucleotide triphosphate hydrolases"/>
    <property type="match status" value="4"/>
</dbReference>
<proteinExistence type="predicted"/>
<evidence type="ECO:0000256" key="6">
    <source>
        <dbReference type="ARBA" id="ARBA00022839"/>
    </source>
</evidence>
<feature type="binding site" evidence="14">
    <location>
        <begin position="14"/>
        <end position="21"/>
    </location>
    <ligand>
        <name>ATP</name>
        <dbReference type="ChEBI" id="CHEBI:30616"/>
    </ligand>
</feature>
<comment type="caution">
    <text evidence="17">The sequence shown here is derived from an EMBL/GenBank/DDBJ whole genome shotgun (WGS) entry which is preliminary data.</text>
</comment>
<dbReference type="GO" id="GO:0003677">
    <property type="term" value="F:DNA binding"/>
    <property type="evidence" value="ECO:0007669"/>
    <property type="project" value="UniProtKB-KW"/>
</dbReference>
<keyword evidence="4 14" id="KW-0378">Hydrolase</keyword>
<keyword evidence="1" id="KW-0540">Nuclease</keyword>
<dbReference type="PANTHER" id="PTHR11070">
    <property type="entry name" value="UVRD / RECB / PCRA DNA HELICASE FAMILY MEMBER"/>
    <property type="match status" value="1"/>
</dbReference>
<evidence type="ECO:0000256" key="8">
    <source>
        <dbReference type="ARBA" id="ARBA00023125"/>
    </source>
</evidence>
<feature type="domain" description="UvrD-like helicase ATP-binding" evidence="15">
    <location>
        <begin position="1"/>
        <end position="471"/>
    </location>
</feature>
<dbReference type="EMBL" id="JRPQ01000055">
    <property type="protein sequence ID" value="KGI22769.1"/>
    <property type="molecule type" value="Genomic_DNA"/>
</dbReference>
<evidence type="ECO:0000259" key="15">
    <source>
        <dbReference type="PROSITE" id="PS51198"/>
    </source>
</evidence>
<reference evidence="17 18" key="1">
    <citation type="submission" date="2014-07" db="EMBL/GenBank/DDBJ databases">
        <authorList>
            <person name="McCorrison J."/>
            <person name="Sanka R."/>
            <person name="Torralba M."/>
            <person name="Gillis M."/>
            <person name="Haft D.H."/>
            <person name="Methe B."/>
            <person name="Sutton G."/>
            <person name="Nelson K.E."/>
        </authorList>
    </citation>
    <scope>NUCLEOTIDE SEQUENCE [LARGE SCALE GENOMIC DNA]</scope>
    <source>
        <strain evidence="17 18">S9-PR14</strain>
    </source>
</reference>
<evidence type="ECO:0000256" key="5">
    <source>
        <dbReference type="ARBA" id="ARBA00022806"/>
    </source>
</evidence>
<dbReference type="Pfam" id="PF00580">
    <property type="entry name" value="UvrD-helicase"/>
    <property type="match status" value="1"/>
</dbReference>
<keyword evidence="10" id="KW-0413">Isomerase</keyword>
<evidence type="ECO:0000256" key="12">
    <source>
        <dbReference type="ARBA" id="ARBA00034808"/>
    </source>
</evidence>
<evidence type="ECO:0000256" key="9">
    <source>
        <dbReference type="ARBA" id="ARBA00023204"/>
    </source>
</evidence>
<protein>
    <recommendedName>
        <fullName evidence="12">DNA 3'-5' helicase</fullName>
        <ecNumber evidence="12">5.6.2.4</ecNumber>
    </recommendedName>
</protein>
<evidence type="ECO:0000256" key="2">
    <source>
        <dbReference type="ARBA" id="ARBA00022741"/>
    </source>
</evidence>
<keyword evidence="3" id="KW-0227">DNA damage</keyword>
<evidence type="ECO:0000256" key="3">
    <source>
        <dbReference type="ARBA" id="ARBA00022763"/>
    </source>
</evidence>
<feature type="domain" description="UvrD-like helicase C-terminal" evidence="16">
    <location>
        <begin position="472"/>
        <end position="742"/>
    </location>
</feature>
<keyword evidence="6" id="KW-0269">Exonuclease</keyword>
<dbReference type="InterPro" id="IPR027417">
    <property type="entry name" value="P-loop_NTPase"/>
</dbReference>
<keyword evidence="5 14" id="KW-0347">Helicase</keyword>
<evidence type="ECO:0000256" key="13">
    <source>
        <dbReference type="ARBA" id="ARBA00048988"/>
    </source>
</evidence>
<dbReference type="PROSITE" id="PS51198">
    <property type="entry name" value="UVRD_HELICASE_ATP_BIND"/>
    <property type="match status" value="1"/>
</dbReference>
<keyword evidence="8" id="KW-0238">DNA-binding</keyword>
<gene>
    <name evidence="17" type="ORF">HMPREF9304_02650</name>
</gene>
<evidence type="ECO:0000256" key="4">
    <source>
        <dbReference type="ARBA" id="ARBA00022801"/>
    </source>
</evidence>
<dbReference type="InterPro" id="IPR000212">
    <property type="entry name" value="DNA_helicase_UvrD/REP"/>
</dbReference>
<dbReference type="PANTHER" id="PTHR11070:SF67">
    <property type="entry name" value="DNA 3'-5' HELICASE"/>
    <property type="match status" value="1"/>
</dbReference>
<dbReference type="GO" id="GO:0000725">
    <property type="term" value="P:recombinational repair"/>
    <property type="evidence" value="ECO:0007669"/>
    <property type="project" value="TreeGrafter"/>
</dbReference>
<evidence type="ECO:0000256" key="7">
    <source>
        <dbReference type="ARBA" id="ARBA00022840"/>
    </source>
</evidence>
<organism evidence="17 18">
    <name type="scientific">Hoylesella timonensis S9-PR14</name>
    <dbReference type="NCBI Taxonomy" id="1401062"/>
    <lineage>
        <taxon>Bacteria</taxon>
        <taxon>Pseudomonadati</taxon>
        <taxon>Bacteroidota</taxon>
        <taxon>Bacteroidia</taxon>
        <taxon>Bacteroidales</taxon>
        <taxon>Prevotellaceae</taxon>
        <taxon>Hoylesella</taxon>
    </lineage>
</organism>
<sequence length="1076" mass="124792">MNTQQPSSLTISKASAGSGKTFKLATEYIKIVIDNPYAYRNILAVTFTNKATEEMKIRILSQLYGIAHGLSDSESYLQEVKKALDLSDKQIRERAEKALDLLLHNYSYFRVETIDSFFQSVLRNLARELDLTANLRIELNDKEIQEKAVDQLIEELHPKQQLLGWILDFIEQKIADDKSWNVIGLIKDFGNNIFQDTYKDHQSELTTKLNQKGFFPQYVQQLYAIKEKTIKELKDIPQEFTSLLTKYNACIDDLSRKSGGPASYFLKMSKGTFDSKMLINSYVQKALESPDGWLTKTNLKDPRLYQLATELTQLLENAEKKRRAMIKPYRTADLILKNLNQLRLLSSIENKVRELNDEGNNFLLSDTQTLLHELIDQNDSPFIFEKIGTQLSHIMIDEFQDTSTVQWKNFKILLQETMSHQDTNSLIVGDVKQSIYRWRSGDWRLLNNIEQEFAPSHQLKIEPLDTNYRSEHHIVNFNNHFFEIAAQQEYEELVASQTQGAEQMQKAYADVVQKIHKSKDKHGCVRIKLFPKEQYNETTIDEIIQTIQLLLDNGAKENSIAILVRNKANIHDIADVLMQAMPHIKLVSDEAFRLDSSSAVNILVDALHCLTHPEDQLTVANLAKTYQTQVLNHDLGDDDLLIQGKDIWDFLPKQYVLEAKALLSLPAMDLVERLYALFDLSSLKNQSAYVCAFYDVLSQYISDNIAEIDSFINQWNETLHEKTIQSDGIDGIRMLTIHKSKGLEFDHVIIPFCDWKLEKEKTLWCKTDVAPFNELPVIPITFNEGKMQESYFEDSYQYEHLQNVVDNMNLLYVAFTRACKSLFIFGQRKVQARRSKIIEDSLEKLHTSLSDSRLEGDMNKRDEVLCFSYGELWVPSEEETKFSENVFFSPIETRSVEMKSYGNSVEFRQSNQSRTFTLPETNEDTTQQSYIQLGNVLHMLFSKIKTTSDIPTILRELEFEGVLYDNIITHEKLQQLLEKRLNNPKVAEWFSPQWELYNECSIIHTNPITGEVMTHRPDRVMMQGDKVVVVDFKFGKPHPEYHDQIREYIHLLQQMGHTQVTGYLWFVYSNLIEEIK</sequence>
<dbReference type="InterPro" id="IPR014016">
    <property type="entry name" value="UvrD-like_ATP-bd"/>
</dbReference>
<evidence type="ECO:0000256" key="1">
    <source>
        <dbReference type="ARBA" id="ARBA00022722"/>
    </source>
</evidence>
<evidence type="ECO:0000256" key="10">
    <source>
        <dbReference type="ARBA" id="ARBA00023235"/>
    </source>
</evidence>
<dbReference type="OrthoDB" id="9810135at2"/>
<keyword evidence="7 14" id="KW-0067">ATP-binding</keyword>
<dbReference type="GO" id="GO:0004527">
    <property type="term" value="F:exonuclease activity"/>
    <property type="evidence" value="ECO:0007669"/>
    <property type="project" value="UniProtKB-KW"/>
</dbReference>
<dbReference type="Proteomes" id="UP000029723">
    <property type="component" value="Unassembled WGS sequence"/>
</dbReference>
<dbReference type="Pfam" id="PF13361">
    <property type="entry name" value="UvrD_C"/>
    <property type="match status" value="2"/>
</dbReference>